<evidence type="ECO:0000313" key="2">
    <source>
        <dbReference type="EMBL" id="PWA58624.1"/>
    </source>
</evidence>
<dbReference type="EMBL" id="PKPP01005841">
    <property type="protein sequence ID" value="PWA58624.1"/>
    <property type="molecule type" value="Genomic_DNA"/>
</dbReference>
<proteinExistence type="predicted"/>
<dbReference type="SMART" id="SM00579">
    <property type="entry name" value="FBD"/>
    <property type="match status" value="1"/>
</dbReference>
<dbReference type="Proteomes" id="UP000245207">
    <property type="component" value="Unassembled WGS sequence"/>
</dbReference>
<protein>
    <submittedName>
        <fullName evidence="2">FBD domain, Leucine-rich repeat domain, L domain-like protein</fullName>
    </submittedName>
</protein>
<name>A0A2U1MBH0_ARTAN</name>
<evidence type="ECO:0000259" key="1">
    <source>
        <dbReference type="SMART" id="SM00579"/>
    </source>
</evidence>
<keyword evidence="3" id="KW-1185">Reference proteome</keyword>
<organism evidence="2 3">
    <name type="scientific">Artemisia annua</name>
    <name type="common">Sweet wormwood</name>
    <dbReference type="NCBI Taxonomy" id="35608"/>
    <lineage>
        <taxon>Eukaryota</taxon>
        <taxon>Viridiplantae</taxon>
        <taxon>Streptophyta</taxon>
        <taxon>Embryophyta</taxon>
        <taxon>Tracheophyta</taxon>
        <taxon>Spermatophyta</taxon>
        <taxon>Magnoliopsida</taxon>
        <taxon>eudicotyledons</taxon>
        <taxon>Gunneridae</taxon>
        <taxon>Pentapetalae</taxon>
        <taxon>asterids</taxon>
        <taxon>campanulids</taxon>
        <taxon>Asterales</taxon>
        <taxon>Asteraceae</taxon>
        <taxon>Asteroideae</taxon>
        <taxon>Anthemideae</taxon>
        <taxon>Artemisiinae</taxon>
        <taxon>Artemisia</taxon>
    </lineage>
</organism>
<reference evidence="2 3" key="1">
    <citation type="journal article" date="2018" name="Mol. Plant">
        <title>The genome of Artemisia annua provides insight into the evolution of Asteraceae family and artemisinin biosynthesis.</title>
        <authorList>
            <person name="Shen Q."/>
            <person name="Zhang L."/>
            <person name="Liao Z."/>
            <person name="Wang S."/>
            <person name="Yan T."/>
            <person name="Shi P."/>
            <person name="Liu M."/>
            <person name="Fu X."/>
            <person name="Pan Q."/>
            <person name="Wang Y."/>
            <person name="Lv Z."/>
            <person name="Lu X."/>
            <person name="Zhang F."/>
            <person name="Jiang W."/>
            <person name="Ma Y."/>
            <person name="Chen M."/>
            <person name="Hao X."/>
            <person name="Li L."/>
            <person name="Tang Y."/>
            <person name="Lv G."/>
            <person name="Zhou Y."/>
            <person name="Sun X."/>
            <person name="Brodelius P.E."/>
            <person name="Rose J.K.C."/>
            <person name="Tang K."/>
        </authorList>
    </citation>
    <scope>NUCLEOTIDE SEQUENCE [LARGE SCALE GENOMIC DNA]</scope>
    <source>
        <strain evidence="3">cv. Huhao1</strain>
        <tissue evidence="2">Leaf</tissue>
    </source>
</reference>
<evidence type="ECO:0000313" key="3">
    <source>
        <dbReference type="Proteomes" id="UP000245207"/>
    </source>
</evidence>
<comment type="caution">
    <text evidence="2">The sequence shown here is derived from an EMBL/GenBank/DDBJ whole genome shotgun (WGS) entry which is preliminary data.</text>
</comment>
<dbReference type="AlphaFoldDB" id="A0A2U1MBH0"/>
<sequence>MKLQRGDSRDFASGNKLTFVELLQCVPLIEMLRVEGAYMEGYEKSDTAQISKNFPDIQDYSGFALDHLELFWMEYFASEDREVDFLKLIMAKSPMLKKAQIELCIGFSLEEENKMLRNLIRLPRASPSAKLIIKRPKPAS</sequence>
<dbReference type="Pfam" id="PF08387">
    <property type="entry name" value="FBD"/>
    <property type="match status" value="1"/>
</dbReference>
<feature type="domain" description="FBD" evidence="1">
    <location>
        <begin position="62"/>
        <end position="134"/>
    </location>
</feature>
<dbReference type="OrthoDB" id="1298633at2759"/>
<dbReference type="InterPro" id="IPR006566">
    <property type="entry name" value="FBD"/>
</dbReference>
<gene>
    <name evidence="2" type="ORF">CTI12_AA398030</name>
</gene>
<accession>A0A2U1MBH0</accession>